<evidence type="ECO:0000259" key="2">
    <source>
        <dbReference type="Pfam" id="PF13101"/>
    </source>
</evidence>
<evidence type="ECO:0000313" key="4">
    <source>
        <dbReference type="EMBL" id="KZE76173.1"/>
    </source>
</evidence>
<feature type="compositionally biased region" description="Low complexity" evidence="1">
    <location>
        <begin position="414"/>
        <end position="425"/>
    </location>
</feature>
<dbReference type="InterPro" id="IPR025343">
    <property type="entry name" value="DUF4099"/>
</dbReference>
<protein>
    <recommendedName>
        <fullName evidence="6">DUF3945 domain-containing protein</fullName>
    </recommendedName>
</protein>
<evidence type="ECO:0000313" key="5">
    <source>
        <dbReference type="Proteomes" id="UP000076630"/>
    </source>
</evidence>
<feature type="region of interest" description="Disordered" evidence="1">
    <location>
        <begin position="403"/>
        <end position="439"/>
    </location>
</feature>
<evidence type="ECO:0000259" key="3">
    <source>
        <dbReference type="Pfam" id="PF13351"/>
    </source>
</evidence>
<gene>
    <name evidence="4" type="ORF">AV926_16140</name>
</gene>
<dbReference type="RefSeq" id="WP_038987552.1">
    <property type="nucleotide sequence ID" value="NZ_JWJO01000051.1"/>
</dbReference>
<dbReference type="Pfam" id="PF13101">
    <property type="entry name" value="DUF3945"/>
    <property type="match status" value="2"/>
</dbReference>
<keyword evidence="5" id="KW-1185">Reference proteome</keyword>
<feature type="domain" description="DUF3945" evidence="2">
    <location>
        <begin position="282"/>
        <end position="335"/>
    </location>
</feature>
<sequence>MSTETTERQVEHDVLLVNDKTKNKIQVVKGLGKDGKLETVSPTKKNQNQFLKVDRHGDFFSNFFSNFFSQLKNPTQFTFFRVPELLTIKMANQMQKELNQSGPTHELFLKHQITEIGNAPKNENKVAESTKQQEQYSSNKFDIKDIDWDSLSRLGLSKEKLQEMDLLEPLLQGYKTKDLVAVNLDLGSAVFSLDARLSLQKNEEGKVVMALEGVKKYPNLNVPLYGHEFSKQDKHNLLKTGNMGRVVELTHPTTKEKIPSVVSVDRLTNNLVVTRVEKMQLPQEVKGIVLSEEQLQTLKEGKPLLVEGMTSAKGNLFNAEIQFNAAKGHIEFLFDNTNKQSQAKNQTQNQSQLSDDLRTFRGKELTEKQQGDLLEGKAIYIKDLLDKRGNTYQGYVTYNKETKQADFSFQNPNKQEQSKAQSQSEKQADEPKKSKGRKM</sequence>
<reference evidence="4 5" key="1">
    <citation type="submission" date="2016-01" db="EMBL/GenBank/DDBJ databases">
        <title>Whole genome sequencing of Myroides marinus L41.</title>
        <authorList>
            <person name="Hong K.W."/>
        </authorList>
    </citation>
    <scope>NUCLEOTIDE SEQUENCE [LARGE SCALE GENOMIC DNA]</scope>
    <source>
        <strain evidence="4 5">L41</strain>
    </source>
</reference>
<evidence type="ECO:0008006" key="6">
    <source>
        <dbReference type="Google" id="ProtNLM"/>
    </source>
</evidence>
<dbReference type="Proteomes" id="UP000076630">
    <property type="component" value="Unassembled WGS sequence"/>
</dbReference>
<dbReference type="OrthoDB" id="1081890at2"/>
<proteinExistence type="predicted"/>
<feature type="domain" description="DUF3945" evidence="2">
    <location>
        <begin position="362"/>
        <end position="409"/>
    </location>
</feature>
<dbReference type="AlphaFoldDB" id="A0A163WCU1"/>
<dbReference type="Pfam" id="PF13351">
    <property type="entry name" value="DUF4099"/>
    <property type="match status" value="1"/>
</dbReference>
<dbReference type="InterPro" id="IPR025222">
    <property type="entry name" value="DUF3945"/>
</dbReference>
<dbReference type="EMBL" id="LQNU01000078">
    <property type="protein sequence ID" value="KZE76173.1"/>
    <property type="molecule type" value="Genomic_DNA"/>
</dbReference>
<name>A0A163WCU1_9FLAO</name>
<feature type="domain" description="DUF4099" evidence="3">
    <location>
        <begin position="141"/>
        <end position="222"/>
    </location>
</feature>
<evidence type="ECO:0000256" key="1">
    <source>
        <dbReference type="SAM" id="MobiDB-lite"/>
    </source>
</evidence>
<organism evidence="4 5">
    <name type="scientific">Myroides marinus</name>
    <dbReference type="NCBI Taxonomy" id="703342"/>
    <lineage>
        <taxon>Bacteria</taxon>
        <taxon>Pseudomonadati</taxon>
        <taxon>Bacteroidota</taxon>
        <taxon>Flavobacteriia</taxon>
        <taxon>Flavobacteriales</taxon>
        <taxon>Flavobacteriaceae</taxon>
        <taxon>Myroides</taxon>
    </lineage>
</organism>
<accession>A0A163WCU1</accession>
<comment type="caution">
    <text evidence="4">The sequence shown here is derived from an EMBL/GenBank/DDBJ whole genome shotgun (WGS) entry which is preliminary data.</text>
</comment>